<comment type="caution">
    <text evidence="14">The sequence shown here is derived from an EMBL/GenBank/DDBJ whole genome shotgun (WGS) entry which is preliminary data.</text>
</comment>
<sequence>MIRQAPRYLLRRNAPIARSIPHSRRFLSTAPPPQRSRSLRSSTVRWGLAIGLLYWYNTSDLFAEEASCTSIPHYLHGFPYRLTRVSLPVPISNPPSPSEETTLPTLDDIARARQKPSPPPPSPSTPTSLSTSPPDSLTTTSPTNPLATTASESDQQGAFNEETGEINWDCPCLGGMAHGPCGEPFRAAFSCFVYSDQEPKGMECIDRFKGMQECFREHPEIYGEEFEGEEEEMDRELAEGEGEGGKVAVERTGREDGGEEGVMGEVKREVGGVVEKVKEKVAPVEERVEDVKEKAEEKGDDVTERAKQAKKQVETDHGEPSSESDEIVPKAAHDAR</sequence>
<feature type="compositionally biased region" description="Low complexity" evidence="13">
    <location>
        <begin position="125"/>
        <end position="151"/>
    </location>
</feature>
<keyword evidence="10" id="KW-0676">Redox-active center</keyword>
<keyword evidence="4" id="KW-0813">Transport</keyword>
<dbReference type="Proteomes" id="UP001161017">
    <property type="component" value="Unassembled WGS sequence"/>
</dbReference>
<keyword evidence="8" id="KW-0496">Mitochondrion</keyword>
<keyword evidence="5" id="KW-0653">Protein transport</keyword>
<evidence type="ECO:0000256" key="1">
    <source>
        <dbReference type="ARBA" id="ARBA00001973"/>
    </source>
</evidence>
<evidence type="ECO:0000256" key="5">
    <source>
        <dbReference type="ARBA" id="ARBA00022927"/>
    </source>
</evidence>
<name>A0AA43QWX4_9LECA</name>
<evidence type="ECO:0000256" key="3">
    <source>
        <dbReference type="ARBA" id="ARBA00013714"/>
    </source>
</evidence>
<comment type="cofactor">
    <cofactor evidence="1">
        <name>Cu(2+)</name>
        <dbReference type="ChEBI" id="CHEBI:29036"/>
    </cofactor>
</comment>
<dbReference type="GO" id="GO:0015035">
    <property type="term" value="F:protein-disulfide reductase activity"/>
    <property type="evidence" value="ECO:0007669"/>
    <property type="project" value="InterPro"/>
</dbReference>
<evidence type="ECO:0000313" key="15">
    <source>
        <dbReference type="Proteomes" id="UP001161017"/>
    </source>
</evidence>
<reference evidence="14" key="1">
    <citation type="journal article" date="2023" name="Genome Biol. Evol.">
        <title>First Whole Genome Sequence and Flow Cytometry Genome Size Data for the Lichen-Forming Fungus Ramalina farinacea (Ascomycota).</title>
        <authorList>
            <person name="Llewellyn T."/>
            <person name="Mian S."/>
            <person name="Hill R."/>
            <person name="Leitch I.J."/>
            <person name="Gaya E."/>
        </authorList>
    </citation>
    <scope>NUCLEOTIDE SEQUENCE</scope>
    <source>
        <strain evidence="14">LIQ254RAFAR</strain>
    </source>
</reference>
<protein>
    <recommendedName>
        <fullName evidence="3">Mitochondrial intermembrane space import and assembly protein 40</fullName>
    </recommendedName>
    <alternativeName>
        <fullName evidence="12">Mitochondrial import inner membrane translocase TIM40</fullName>
    </alternativeName>
</protein>
<feature type="compositionally biased region" description="Basic and acidic residues" evidence="13">
    <location>
        <begin position="327"/>
        <end position="336"/>
    </location>
</feature>
<feature type="region of interest" description="Disordered" evidence="13">
    <location>
        <begin position="226"/>
        <end position="263"/>
    </location>
</feature>
<evidence type="ECO:0000256" key="6">
    <source>
        <dbReference type="ARBA" id="ARBA00023002"/>
    </source>
</evidence>
<comment type="subcellular location">
    <subcellularLocation>
        <location evidence="2">Mitochondrion inner membrane</location>
        <topology evidence="2">Single-pass type II membrane protein</topology>
        <orientation evidence="2">Intermembrane side</orientation>
    </subcellularLocation>
</comment>
<evidence type="ECO:0000256" key="12">
    <source>
        <dbReference type="ARBA" id="ARBA00033150"/>
    </source>
</evidence>
<keyword evidence="6" id="KW-0560">Oxidoreductase</keyword>
<evidence type="ECO:0000256" key="13">
    <source>
        <dbReference type="SAM" id="MobiDB-lite"/>
    </source>
</evidence>
<evidence type="ECO:0000313" key="14">
    <source>
        <dbReference type="EMBL" id="MDI1493179.1"/>
    </source>
</evidence>
<dbReference type="GO" id="GO:0045041">
    <property type="term" value="P:protein import into mitochondrial intermembrane space"/>
    <property type="evidence" value="ECO:0007669"/>
    <property type="project" value="InterPro"/>
</dbReference>
<proteinExistence type="predicted"/>
<keyword evidence="15" id="KW-1185">Reference proteome</keyword>
<feature type="compositionally biased region" description="Acidic residues" evidence="13">
    <location>
        <begin position="226"/>
        <end position="242"/>
    </location>
</feature>
<evidence type="ECO:0000256" key="8">
    <source>
        <dbReference type="ARBA" id="ARBA00023128"/>
    </source>
</evidence>
<evidence type="ECO:0000256" key="4">
    <source>
        <dbReference type="ARBA" id="ARBA00022448"/>
    </source>
</evidence>
<dbReference type="GO" id="GO:0005758">
    <property type="term" value="C:mitochondrial intermembrane space"/>
    <property type="evidence" value="ECO:0007669"/>
    <property type="project" value="TreeGrafter"/>
</dbReference>
<evidence type="ECO:0000256" key="7">
    <source>
        <dbReference type="ARBA" id="ARBA00023010"/>
    </source>
</evidence>
<evidence type="ECO:0000256" key="9">
    <source>
        <dbReference type="ARBA" id="ARBA00023157"/>
    </source>
</evidence>
<gene>
    <name evidence="14" type="primary">MIA40</name>
    <name evidence="14" type="ORF">OHK93_004967</name>
</gene>
<evidence type="ECO:0000256" key="2">
    <source>
        <dbReference type="ARBA" id="ARBA00004164"/>
    </source>
</evidence>
<dbReference type="AlphaFoldDB" id="A0AA43QWX4"/>
<dbReference type="Gene3D" id="1.10.287.2900">
    <property type="match status" value="1"/>
</dbReference>
<accession>A0AA43QWX4</accession>
<keyword evidence="7" id="KW-0811">Translocation</keyword>
<feature type="region of interest" description="Disordered" evidence="13">
    <location>
        <begin position="111"/>
        <end position="158"/>
    </location>
</feature>
<evidence type="ECO:0000256" key="10">
    <source>
        <dbReference type="ARBA" id="ARBA00023284"/>
    </source>
</evidence>
<dbReference type="PROSITE" id="PS51808">
    <property type="entry name" value="CHCH"/>
    <property type="match status" value="1"/>
</dbReference>
<feature type="compositionally biased region" description="Basic and acidic residues" evidence="13">
    <location>
        <begin position="284"/>
        <end position="320"/>
    </location>
</feature>
<feature type="region of interest" description="Disordered" evidence="13">
    <location>
        <begin position="284"/>
        <end position="336"/>
    </location>
</feature>
<dbReference type="InterPro" id="IPR039289">
    <property type="entry name" value="CHCHD4"/>
</dbReference>
<evidence type="ECO:0000256" key="11">
    <source>
        <dbReference type="ARBA" id="ARBA00024980"/>
    </source>
</evidence>
<organism evidence="14 15">
    <name type="scientific">Ramalina farinacea</name>
    <dbReference type="NCBI Taxonomy" id="258253"/>
    <lineage>
        <taxon>Eukaryota</taxon>
        <taxon>Fungi</taxon>
        <taxon>Dikarya</taxon>
        <taxon>Ascomycota</taxon>
        <taxon>Pezizomycotina</taxon>
        <taxon>Lecanoromycetes</taxon>
        <taxon>OSLEUM clade</taxon>
        <taxon>Lecanoromycetidae</taxon>
        <taxon>Lecanorales</taxon>
        <taxon>Lecanorineae</taxon>
        <taxon>Ramalinaceae</taxon>
        <taxon>Ramalina</taxon>
    </lineage>
</organism>
<dbReference type="EMBL" id="JAPUFD010000023">
    <property type="protein sequence ID" value="MDI1493179.1"/>
    <property type="molecule type" value="Genomic_DNA"/>
</dbReference>
<dbReference type="GO" id="GO:0005743">
    <property type="term" value="C:mitochondrial inner membrane"/>
    <property type="evidence" value="ECO:0007669"/>
    <property type="project" value="UniProtKB-SubCell"/>
</dbReference>
<comment type="function">
    <text evidence="11">Required for the import and folding of small cysteine-containing proteins (small Tim) in the mitochondrial intermembrane space (IMS). Forms a redox cycle with ERV1 that involves a disulfide relay system. Precursor proteins to be imported into the IMS are translocated in their reduced form into the mitochondria. The oxidized form of MIA40 forms a transient intermolecular disulfide bridge with the reduced precursor protein, resulting in oxidation of the precursor protein that now contains an intramolecular disulfide bond and is able to undergo folding in the IMS.</text>
</comment>
<keyword evidence="9" id="KW-1015">Disulfide bond</keyword>
<dbReference type="PANTHER" id="PTHR21622:SF0">
    <property type="entry name" value="COILED-COIL-HELIX-COILED-COIL-HELIX DOMAIN CONTAINING 4"/>
    <property type="match status" value="1"/>
</dbReference>
<dbReference type="PANTHER" id="PTHR21622">
    <property type="entry name" value="COILED-COIL-HELIX-COILED-COIL-HELIX DOMAIN CONTAINING 4"/>
    <property type="match status" value="1"/>
</dbReference>